<sequence>MNNEIKMLRSSEKFLELCKGLKLPLNGDICSSTEVLVKHIFEKYFESRISESDQPPWRDPTNNLCKSLHISSNQTRYIKPSENDVWIFGYGSLIWKPDFPFIDRKRGFIRGYRRLFYQNSTDHRGTKLRPGRVVTLLPTVSLDSRVYGIAYRISEEHRDEVLAHLDYREKNGYDRCDVQFNEYPEDLDSHFSITMYIATPDNVSYAGNIWQIPVIAQQIFTAAGPSGPNRDYLFNLANAMRELFPGERDRHLFELEAEVKQLIAEYEPKLLEKSLKREITEIIETGNTDGDVRETIRDVEHLHQVCTHTGWREDFLVKELESLKELLDSLQSKQSISTQVESKVVNS</sequence>
<dbReference type="InterPro" id="IPR013024">
    <property type="entry name" value="GGCT-like"/>
</dbReference>
<accession>A0A811TZP5</accession>
<evidence type="ECO:0000256" key="4">
    <source>
        <dbReference type="ARBA" id="ARBA00043195"/>
    </source>
</evidence>
<evidence type="ECO:0000256" key="5">
    <source>
        <dbReference type="ARBA" id="ARBA00045227"/>
    </source>
</evidence>
<dbReference type="Proteomes" id="UP000606786">
    <property type="component" value="Unassembled WGS sequence"/>
</dbReference>
<gene>
    <name evidence="7" type="ORF">CCAP1982_LOCUS256</name>
</gene>
<evidence type="ECO:0000256" key="3">
    <source>
        <dbReference type="ARBA" id="ARBA00023239"/>
    </source>
</evidence>
<keyword evidence="8" id="KW-1185">Reference proteome</keyword>
<evidence type="ECO:0000313" key="8">
    <source>
        <dbReference type="Proteomes" id="UP000606786"/>
    </source>
</evidence>
<reference evidence="7" key="1">
    <citation type="submission" date="2020-11" db="EMBL/GenBank/DDBJ databases">
        <authorList>
            <person name="Whitehead M."/>
        </authorList>
    </citation>
    <scope>NUCLEOTIDE SEQUENCE</scope>
    <source>
        <strain evidence="7">EGII</strain>
    </source>
</reference>
<dbReference type="Gene3D" id="3.10.490.10">
    <property type="entry name" value="Gamma-glutamyl cyclotransferase-like"/>
    <property type="match status" value="1"/>
</dbReference>
<dbReference type="EMBL" id="CAJHJT010000001">
    <property type="protein sequence ID" value="CAD6991327.1"/>
    <property type="molecule type" value="Genomic_DNA"/>
</dbReference>
<dbReference type="AlphaFoldDB" id="A0A811TZP5"/>
<dbReference type="GO" id="GO:0061928">
    <property type="term" value="F:glutathione specific gamma-glutamylcyclotransferase activity"/>
    <property type="evidence" value="ECO:0007669"/>
    <property type="project" value="UniProtKB-EC"/>
</dbReference>
<proteinExistence type="inferred from homology"/>
<comment type="catalytic activity">
    <reaction evidence="6">
        <text>glutathione = L-cysteinylglycine + 5-oxo-L-proline</text>
        <dbReference type="Rhea" id="RHEA:47724"/>
        <dbReference type="ChEBI" id="CHEBI:57925"/>
        <dbReference type="ChEBI" id="CHEBI:58402"/>
        <dbReference type="ChEBI" id="CHEBI:61694"/>
        <dbReference type="EC" id="4.3.2.7"/>
    </reaction>
</comment>
<evidence type="ECO:0000256" key="1">
    <source>
        <dbReference type="ARBA" id="ARBA00009662"/>
    </source>
</evidence>
<dbReference type="Pfam" id="PF04752">
    <property type="entry name" value="ChaC"/>
    <property type="match status" value="1"/>
</dbReference>
<evidence type="ECO:0000256" key="6">
    <source>
        <dbReference type="ARBA" id="ARBA00048073"/>
    </source>
</evidence>
<comment type="similarity">
    <text evidence="1">Belongs to the gamma-glutamylcyclotransferase family. ChaC subfamily.</text>
</comment>
<dbReference type="SUPFAM" id="SSF110857">
    <property type="entry name" value="Gamma-glutamyl cyclotransferase-like"/>
    <property type="match status" value="1"/>
</dbReference>
<dbReference type="GO" id="GO:0005737">
    <property type="term" value="C:cytoplasm"/>
    <property type="evidence" value="ECO:0007669"/>
    <property type="project" value="TreeGrafter"/>
</dbReference>
<dbReference type="EC" id="4.3.2.7" evidence="2"/>
<dbReference type="PANTHER" id="PTHR12192">
    <property type="entry name" value="CATION TRANSPORT PROTEIN CHAC-RELATED"/>
    <property type="match status" value="1"/>
</dbReference>
<keyword evidence="3" id="KW-0456">Lyase</keyword>
<evidence type="ECO:0000313" key="7">
    <source>
        <dbReference type="EMBL" id="CAD6991327.1"/>
    </source>
</evidence>
<dbReference type="GO" id="GO:0006751">
    <property type="term" value="P:glutathione catabolic process"/>
    <property type="evidence" value="ECO:0007669"/>
    <property type="project" value="InterPro"/>
</dbReference>
<dbReference type="CDD" id="cd06661">
    <property type="entry name" value="GGCT_like"/>
    <property type="match status" value="1"/>
</dbReference>
<comment type="caution">
    <text evidence="7">The sequence shown here is derived from an EMBL/GenBank/DDBJ whole genome shotgun (WGS) entry which is preliminary data.</text>
</comment>
<dbReference type="OrthoDB" id="1933483at2759"/>
<dbReference type="InterPro" id="IPR036568">
    <property type="entry name" value="GGCT-like_sf"/>
</dbReference>
<comment type="function">
    <text evidence="5">Catalyzes the cleavage of glutathione into 5-oxo-L-proline and a Cys-Gly dipeptide. Acts specifically on glutathione, but not on other gamma-glutamyl peptides.</text>
</comment>
<organism evidence="7 8">
    <name type="scientific">Ceratitis capitata</name>
    <name type="common">Mediterranean fruit fly</name>
    <name type="synonym">Tephritis capitata</name>
    <dbReference type="NCBI Taxonomy" id="7213"/>
    <lineage>
        <taxon>Eukaryota</taxon>
        <taxon>Metazoa</taxon>
        <taxon>Ecdysozoa</taxon>
        <taxon>Arthropoda</taxon>
        <taxon>Hexapoda</taxon>
        <taxon>Insecta</taxon>
        <taxon>Pterygota</taxon>
        <taxon>Neoptera</taxon>
        <taxon>Endopterygota</taxon>
        <taxon>Diptera</taxon>
        <taxon>Brachycera</taxon>
        <taxon>Muscomorpha</taxon>
        <taxon>Tephritoidea</taxon>
        <taxon>Tephritidae</taxon>
        <taxon>Ceratitis</taxon>
        <taxon>Ceratitis</taxon>
    </lineage>
</organism>
<name>A0A811TZP5_CERCA</name>
<evidence type="ECO:0000256" key="2">
    <source>
        <dbReference type="ARBA" id="ARBA00012344"/>
    </source>
</evidence>
<protein>
    <recommendedName>
        <fullName evidence="2">glutathione-specific gamma-glutamylcyclotransferase</fullName>
        <ecNumber evidence="2">4.3.2.7</ecNumber>
    </recommendedName>
    <alternativeName>
        <fullName evidence="4">Cation transport regulator-like protein 2</fullName>
    </alternativeName>
</protein>
<dbReference type="PANTHER" id="PTHR12192:SF2">
    <property type="entry name" value="GLUTATHIONE-SPECIFIC GAMMA-GLUTAMYLCYCLOTRANSFERASE 2"/>
    <property type="match status" value="1"/>
</dbReference>
<dbReference type="InterPro" id="IPR006840">
    <property type="entry name" value="ChaC"/>
</dbReference>
<dbReference type="KEGG" id="ccat:101454962"/>